<dbReference type="AlphaFoldDB" id="A0A6H1ZBI8"/>
<evidence type="ECO:0000313" key="2">
    <source>
        <dbReference type="EMBL" id="QJA44635.1"/>
    </source>
</evidence>
<gene>
    <name evidence="5" type="ORF">MM415A00133_0042</name>
    <name evidence="3" type="ORF">MM415B00206_0049</name>
    <name evidence="2" type="ORF">TM448A00125_0031</name>
    <name evidence="4" type="ORF">TM448B00851_0004</name>
</gene>
<dbReference type="EMBL" id="MT143978">
    <property type="protein sequence ID" value="QJA44635.1"/>
    <property type="molecule type" value="Genomic_DNA"/>
</dbReference>
<dbReference type="EMBL" id="MT144665">
    <property type="protein sequence ID" value="QJH96843.1"/>
    <property type="molecule type" value="Genomic_DNA"/>
</dbReference>
<evidence type="ECO:0000313" key="5">
    <source>
        <dbReference type="EMBL" id="QJI05099.1"/>
    </source>
</evidence>
<keyword evidence="1" id="KW-1133">Transmembrane helix</keyword>
<dbReference type="EMBL" id="MT141572">
    <property type="protein sequence ID" value="QJA67532.1"/>
    <property type="molecule type" value="Genomic_DNA"/>
</dbReference>
<accession>A0A6H1ZBI8</accession>
<keyword evidence="1" id="KW-0472">Membrane</keyword>
<feature type="transmembrane region" description="Helical" evidence="1">
    <location>
        <begin position="50"/>
        <end position="67"/>
    </location>
</feature>
<evidence type="ECO:0000256" key="1">
    <source>
        <dbReference type="SAM" id="Phobius"/>
    </source>
</evidence>
<feature type="transmembrane region" description="Helical" evidence="1">
    <location>
        <begin position="20"/>
        <end position="44"/>
    </location>
</feature>
<protein>
    <recommendedName>
        <fullName evidence="6">2TM domain-containing protein</fullName>
    </recommendedName>
</protein>
<dbReference type="EMBL" id="MT145194">
    <property type="protein sequence ID" value="QJI05099.1"/>
    <property type="molecule type" value="Genomic_DNA"/>
</dbReference>
<name>A0A6H1ZBI8_9ZZZZ</name>
<sequence length="91" mass="10470">MKQENRLMSRSLVNKPGYMFRAVVAWCIFNAILLVTLGAIVYILGDFTAWFVQIPLIIGVIVSEWIIMGETIAPIIKDWIKQEEWKEVGDE</sequence>
<evidence type="ECO:0000313" key="4">
    <source>
        <dbReference type="EMBL" id="QJH96843.1"/>
    </source>
</evidence>
<evidence type="ECO:0000313" key="3">
    <source>
        <dbReference type="EMBL" id="QJA67532.1"/>
    </source>
</evidence>
<evidence type="ECO:0008006" key="6">
    <source>
        <dbReference type="Google" id="ProtNLM"/>
    </source>
</evidence>
<proteinExistence type="predicted"/>
<reference evidence="2" key="1">
    <citation type="submission" date="2020-03" db="EMBL/GenBank/DDBJ databases">
        <title>The deep terrestrial virosphere.</title>
        <authorList>
            <person name="Holmfeldt K."/>
            <person name="Nilsson E."/>
            <person name="Simone D."/>
            <person name="Lopez-Fernandez M."/>
            <person name="Wu X."/>
            <person name="de Brujin I."/>
            <person name="Lundin D."/>
            <person name="Andersson A."/>
            <person name="Bertilsson S."/>
            <person name="Dopson M."/>
        </authorList>
    </citation>
    <scope>NUCLEOTIDE SEQUENCE</scope>
    <source>
        <strain evidence="5">MM415A00133</strain>
        <strain evidence="3">MM415B00206</strain>
        <strain evidence="2">TM448A00125</strain>
        <strain evidence="4">TM448B00851</strain>
    </source>
</reference>
<organism evidence="2">
    <name type="scientific">viral metagenome</name>
    <dbReference type="NCBI Taxonomy" id="1070528"/>
    <lineage>
        <taxon>unclassified sequences</taxon>
        <taxon>metagenomes</taxon>
        <taxon>organismal metagenomes</taxon>
    </lineage>
</organism>
<keyword evidence="1" id="KW-0812">Transmembrane</keyword>